<organism evidence="1 2">
    <name type="scientific">Cymbomonas tetramitiformis</name>
    <dbReference type="NCBI Taxonomy" id="36881"/>
    <lineage>
        <taxon>Eukaryota</taxon>
        <taxon>Viridiplantae</taxon>
        <taxon>Chlorophyta</taxon>
        <taxon>Pyramimonadophyceae</taxon>
        <taxon>Pyramimonadales</taxon>
        <taxon>Pyramimonadaceae</taxon>
        <taxon>Cymbomonas</taxon>
    </lineage>
</organism>
<evidence type="ECO:0000313" key="2">
    <source>
        <dbReference type="Proteomes" id="UP001190700"/>
    </source>
</evidence>
<dbReference type="PANTHER" id="PTHR47868:SF2">
    <property type="entry name" value="OS05G0457700 PROTEIN"/>
    <property type="match status" value="1"/>
</dbReference>
<dbReference type="GO" id="GO:0005739">
    <property type="term" value="C:mitochondrion"/>
    <property type="evidence" value="ECO:0007669"/>
    <property type="project" value="TreeGrafter"/>
</dbReference>
<gene>
    <name evidence="1" type="ORF">CYMTET_9893</name>
</gene>
<evidence type="ECO:0000313" key="1">
    <source>
        <dbReference type="EMBL" id="KAK3282362.1"/>
    </source>
</evidence>
<reference evidence="1 2" key="1">
    <citation type="journal article" date="2015" name="Genome Biol. Evol.">
        <title>Comparative Genomics of a Bacterivorous Green Alga Reveals Evolutionary Causalities and Consequences of Phago-Mixotrophic Mode of Nutrition.</title>
        <authorList>
            <person name="Burns J.A."/>
            <person name="Paasch A."/>
            <person name="Narechania A."/>
            <person name="Kim E."/>
        </authorList>
    </citation>
    <scope>NUCLEOTIDE SEQUENCE [LARGE SCALE GENOMIC DNA]</scope>
    <source>
        <strain evidence="1 2">PLY_AMNH</strain>
    </source>
</reference>
<dbReference type="Pfam" id="PF13181">
    <property type="entry name" value="TPR_8"/>
    <property type="match status" value="1"/>
</dbReference>
<accession>A0AAE0LEP1</accession>
<dbReference type="SUPFAM" id="SSF48452">
    <property type="entry name" value="TPR-like"/>
    <property type="match status" value="1"/>
</dbReference>
<dbReference type="InterPro" id="IPR011990">
    <property type="entry name" value="TPR-like_helical_dom_sf"/>
</dbReference>
<proteinExistence type="predicted"/>
<dbReference type="InterPro" id="IPR019734">
    <property type="entry name" value="TPR_rpt"/>
</dbReference>
<sequence>MSAAPPLSHAITKQWPGAVAACDARRFSVDTTIPDYISTGIVGEMVEYGYTSMKSGEFQKIDEAISAMEHGKDILGSGAGPVLLMIAKLHEDLGRHDKAVEMLNEAVGEQYGADVRVAGHGALAQLCLKENEAEGAVQQAQAAAQVALAFQELKPEPQEEAQIDPNVLPFSIQEIMPEQQEEAQIDPNALLVQAYSIAGRVQLLFNEFEGASEMFGVATSRWVESTAEGDAVVAPGLCDSAMTLHATTDLTDDANFKALGWVYNRAANAAAATESLLKTNPVVAISGIEVEAAALFGSAQACVRTGRLQEAEQQLTLAMTAAEAISGPQHKRVGLVLLVLADVYARRAGKGRQSLQEQLGDKETPLVADGGGNFMLAEGLYQRGMKLVGAPLTLGVEENPGMDPTLIAIVRARFGQVLMHTSGREREAEEWMRVARDGWKSGGYPVLHDYPLDAVLEGADGNVLVEPLIDLRTGRVVLVQTSQTD</sequence>
<dbReference type="AlphaFoldDB" id="A0AAE0LEP1"/>
<keyword evidence="2" id="KW-1185">Reference proteome</keyword>
<protein>
    <submittedName>
        <fullName evidence="1">Uncharacterized protein</fullName>
    </submittedName>
</protein>
<dbReference type="Gene3D" id="1.25.40.10">
    <property type="entry name" value="Tetratricopeptide repeat domain"/>
    <property type="match status" value="1"/>
</dbReference>
<dbReference type="EMBL" id="LGRX02003361">
    <property type="protein sequence ID" value="KAK3282362.1"/>
    <property type="molecule type" value="Genomic_DNA"/>
</dbReference>
<dbReference type="Proteomes" id="UP001190700">
    <property type="component" value="Unassembled WGS sequence"/>
</dbReference>
<dbReference type="PANTHER" id="PTHR47868">
    <property type="entry name" value="OS05G0457700 PROTEIN"/>
    <property type="match status" value="1"/>
</dbReference>
<name>A0AAE0LEP1_9CHLO</name>
<comment type="caution">
    <text evidence="1">The sequence shown here is derived from an EMBL/GenBank/DDBJ whole genome shotgun (WGS) entry which is preliminary data.</text>
</comment>